<dbReference type="PANTHER" id="PTHR42718">
    <property type="entry name" value="MAJOR FACILITATOR SUPERFAMILY MULTIDRUG TRANSPORTER MFSC"/>
    <property type="match status" value="1"/>
</dbReference>
<evidence type="ECO:0000256" key="1">
    <source>
        <dbReference type="ARBA" id="ARBA00004651"/>
    </source>
</evidence>
<accession>A0A285T1I6</accession>
<evidence type="ECO:0000256" key="6">
    <source>
        <dbReference type="ARBA" id="ARBA00023136"/>
    </source>
</evidence>
<keyword evidence="5 7" id="KW-1133">Transmembrane helix</keyword>
<dbReference type="OrthoDB" id="9812221at2"/>
<comment type="subcellular location">
    <subcellularLocation>
        <location evidence="1">Cell membrane</location>
        <topology evidence="1">Multi-pass membrane protein</topology>
    </subcellularLocation>
</comment>
<feature type="transmembrane region" description="Helical" evidence="7">
    <location>
        <begin position="115"/>
        <end position="133"/>
    </location>
</feature>
<feature type="transmembrane region" description="Helical" evidence="7">
    <location>
        <begin position="203"/>
        <end position="221"/>
    </location>
</feature>
<dbReference type="Gene3D" id="1.20.1720.10">
    <property type="entry name" value="Multidrug resistance protein D"/>
    <property type="match status" value="1"/>
</dbReference>
<dbReference type="InterPro" id="IPR020846">
    <property type="entry name" value="MFS_dom"/>
</dbReference>
<evidence type="ECO:0000256" key="5">
    <source>
        <dbReference type="ARBA" id="ARBA00022989"/>
    </source>
</evidence>
<keyword evidence="6 7" id="KW-0472">Membrane</keyword>
<dbReference type="InterPro" id="IPR011701">
    <property type="entry name" value="MFS"/>
</dbReference>
<name>A0A285T1I6_9RHOB</name>
<keyword evidence="3" id="KW-1003">Cell membrane</keyword>
<feature type="transmembrane region" description="Helical" evidence="7">
    <location>
        <begin position="233"/>
        <end position="250"/>
    </location>
</feature>
<dbReference type="PROSITE" id="PS50850">
    <property type="entry name" value="MFS"/>
    <property type="match status" value="1"/>
</dbReference>
<feature type="transmembrane region" description="Helical" evidence="7">
    <location>
        <begin position="363"/>
        <end position="386"/>
    </location>
</feature>
<feature type="transmembrane region" description="Helical" evidence="7">
    <location>
        <begin position="15"/>
        <end position="39"/>
    </location>
</feature>
<feature type="transmembrane region" description="Helical" evidence="7">
    <location>
        <begin position="145"/>
        <end position="167"/>
    </location>
</feature>
<dbReference type="SUPFAM" id="SSF103473">
    <property type="entry name" value="MFS general substrate transporter"/>
    <property type="match status" value="1"/>
</dbReference>
<dbReference type="Gene3D" id="1.20.1250.20">
    <property type="entry name" value="MFS general substrate transporter like domains"/>
    <property type="match status" value="1"/>
</dbReference>
<organism evidence="9 10">
    <name type="scientific">Rhodobacter maris</name>
    <dbReference type="NCBI Taxonomy" id="446682"/>
    <lineage>
        <taxon>Bacteria</taxon>
        <taxon>Pseudomonadati</taxon>
        <taxon>Pseudomonadota</taxon>
        <taxon>Alphaproteobacteria</taxon>
        <taxon>Rhodobacterales</taxon>
        <taxon>Rhodobacter group</taxon>
        <taxon>Rhodobacter</taxon>
    </lineage>
</organism>
<evidence type="ECO:0000256" key="4">
    <source>
        <dbReference type="ARBA" id="ARBA00022692"/>
    </source>
</evidence>
<dbReference type="CDD" id="cd17321">
    <property type="entry name" value="MFS_MMR_MDR_like"/>
    <property type="match status" value="1"/>
</dbReference>
<dbReference type="EMBL" id="OBMT01000012">
    <property type="protein sequence ID" value="SOC14483.1"/>
    <property type="molecule type" value="Genomic_DNA"/>
</dbReference>
<evidence type="ECO:0000256" key="7">
    <source>
        <dbReference type="SAM" id="Phobius"/>
    </source>
</evidence>
<dbReference type="GO" id="GO:0022857">
    <property type="term" value="F:transmembrane transporter activity"/>
    <property type="evidence" value="ECO:0007669"/>
    <property type="project" value="InterPro"/>
</dbReference>
<dbReference type="Pfam" id="PF07690">
    <property type="entry name" value="MFS_1"/>
    <property type="match status" value="1"/>
</dbReference>
<gene>
    <name evidence="9" type="ORF">SAMN05877831_11226</name>
</gene>
<feature type="transmembrane region" description="Helical" evidence="7">
    <location>
        <begin position="270"/>
        <end position="289"/>
    </location>
</feature>
<evidence type="ECO:0000256" key="2">
    <source>
        <dbReference type="ARBA" id="ARBA00022448"/>
    </source>
</evidence>
<proteinExistence type="predicted"/>
<feature type="transmembrane region" description="Helical" evidence="7">
    <location>
        <begin position="173"/>
        <end position="191"/>
    </location>
</feature>
<dbReference type="PANTHER" id="PTHR42718:SF46">
    <property type="entry name" value="BLR6921 PROTEIN"/>
    <property type="match status" value="1"/>
</dbReference>
<keyword evidence="10" id="KW-1185">Reference proteome</keyword>
<feature type="transmembrane region" description="Helical" evidence="7">
    <location>
        <begin position="51"/>
        <end position="70"/>
    </location>
</feature>
<keyword evidence="4 7" id="KW-0812">Transmembrane</keyword>
<feature type="transmembrane region" description="Helical" evidence="7">
    <location>
        <begin position="407"/>
        <end position="427"/>
    </location>
</feature>
<feature type="transmembrane region" description="Helical" evidence="7">
    <location>
        <begin position="301"/>
        <end position="321"/>
    </location>
</feature>
<dbReference type="GO" id="GO:0005886">
    <property type="term" value="C:plasma membrane"/>
    <property type="evidence" value="ECO:0007669"/>
    <property type="project" value="UniProtKB-SubCell"/>
</dbReference>
<feature type="transmembrane region" description="Helical" evidence="7">
    <location>
        <begin position="333"/>
        <end position="351"/>
    </location>
</feature>
<evidence type="ECO:0000259" key="8">
    <source>
        <dbReference type="PROSITE" id="PS50850"/>
    </source>
</evidence>
<evidence type="ECO:0000313" key="10">
    <source>
        <dbReference type="Proteomes" id="UP000219111"/>
    </source>
</evidence>
<dbReference type="AlphaFoldDB" id="A0A285T1I6"/>
<dbReference type="Proteomes" id="UP000219111">
    <property type="component" value="Unassembled WGS sequence"/>
</dbReference>
<evidence type="ECO:0000313" key="9">
    <source>
        <dbReference type="EMBL" id="SOC14483.1"/>
    </source>
</evidence>
<evidence type="ECO:0000256" key="3">
    <source>
        <dbReference type="ARBA" id="ARBA00022475"/>
    </source>
</evidence>
<sequence>MPQMPLPSRRRTQHAVLIVVLATYMMIILDTSIVITGLPEIRDGLGFSPTGLSWVQNAYTLSFGGFMLLGARAGDVLGRRRVYLAGLAVFLLASAVIGLAPSAGVLLIARAVQGAGAAVLAPTTLSLLTIHFAEGEERNRALAQYAAAAGIGSSLGLVLGGVFAGWISWRVGFLVNVPVAGVLYWAAARLLQRHPGTGGRLDISGAILSTLGMAGLVYGIVRSATAGWTDPVTLGTIATGLALIAAFLIAQRRRANPLLPLRLFASRERVGAYLARMMFLGAMVSFFFFSTQLMQGELHLTPVQAGVGFLPVTVLTFLASLSLPRLVRAFSNGPVLIAAFLAIALGLVWLAQASLDGCYLDAVAAPMLLIGIGNGLGLSPLTAAAMRGVAPEEAGAASGLVNVAHQLGGTLGLATLITVFAAAMRGVSPPEAALAQGIVAGLHGAAALAGLGGMISLALIRPAECRR</sequence>
<reference evidence="10" key="1">
    <citation type="submission" date="2017-08" db="EMBL/GenBank/DDBJ databases">
        <authorList>
            <person name="Varghese N."/>
            <person name="Submissions S."/>
        </authorList>
    </citation>
    <scope>NUCLEOTIDE SEQUENCE [LARGE SCALE GENOMIC DNA]</scope>
    <source>
        <strain evidence="10">JA276</strain>
    </source>
</reference>
<feature type="transmembrane region" description="Helical" evidence="7">
    <location>
        <begin position="433"/>
        <end position="460"/>
    </location>
</feature>
<feature type="transmembrane region" description="Helical" evidence="7">
    <location>
        <begin position="82"/>
        <end position="109"/>
    </location>
</feature>
<feature type="domain" description="Major facilitator superfamily (MFS) profile" evidence="8">
    <location>
        <begin position="16"/>
        <end position="464"/>
    </location>
</feature>
<dbReference type="RefSeq" id="WP_097070821.1">
    <property type="nucleotide sequence ID" value="NZ_OBMT01000012.1"/>
</dbReference>
<protein>
    <submittedName>
        <fullName evidence="9">EmrB/QacA subfamily drug resistance transporter</fullName>
    </submittedName>
</protein>
<keyword evidence="2" id="KW-0813">Transport</keyword>
<dbReference type="InterPro" id="IPR036259">
    <property type="entry name" value="MFS_trans_sf"/>
</dbReference>